<organism evidence="2 3">
    <name type="scientific">Methylobacterium persicinum</name>
    <dbReference type="NCBI Taxonomy" id="374426"/>
    <lineage>
        <taxon>Bacteria</taxon>
        <taxon>Pseudomonadati</taxon>
        <taxon>Pseudomonadota</taxon>
        <taxon>Alphaproteobacteria</taxon>
        <taxon>Hyphomicrobiales</taxon>
        <taxon>Methylobacteriaceae</taxon>
        <taxon>Methylobacterium</taxon>
    </lineage>
</organism>
<accession>A0ABU0HNE7</accession>
<dbReference type="RefSeq" id="WP_238249058.1">
    <property type="nucleotide sequence ID" value="NZ_BPQX01000026.1"/>
</dbReference>
<gene>
    <name evidence="2" type="ORF">QO016_002713</name>
</gene>
<reference evidence="2 3" key="1">
    <citation type="submission" date="2023-07" db="EMBL/GenBank/DDBJ databases">
        <title>Genomic Encyclopedia of Type Strains, Phase IV (KMG-IV): sequencing the most valuable type-strain genomes for metagenomic binning, comparative biology and taxonomic classification.</title>
        <authorList>
            <person name="Goeker M."/>
        </authorList>
    </citation>
    <scope>NUCLEOTIDE SEQUENCE [LARGE SCALE GENOMIC DNA]</scope>
    <source>
        <strain evidence="2 3">DSM 19562</strain>
    </source>
</reference>
<evidence type="ECO:0000259" key="1">
    <source>
        <dbReference type="Pfam" id="PF10908"/>
    </source>
</evidence>
<name>A0ABU0HNE7_9HYPH</name>
<dbReference type="Pfam" id="PF10908">
    <property type="entry name" value="Tlde1_dom"/>
    <property type="match status" value="1"/>
</dbReference>
<comment type="caution">
    <text evidence="2">The sequence shown here is derived from an EMBL/GenBank/DDBJ whole genome shotgun (WGS) entry which is preliminary data.</text>
</comment>
<evidence type="ECO:0000313" key="3">
    <source>
        <dbReference type="Proteomes" id="UP001236369"/>
    </source>
</evidence>
<dbReference type="Proteomes" id="UP001236369">
    <property type="component" value="Unassembled WGS sequence"/>
</dbReference>
<proteinExistence type="predicted"/>
<protein>
    <recommendedName>
        <fullName evidence="1">Tlde1 domain-containing protein</fullName>
    </recommendedName>
</protein>
<evidence type="ECO:0000313" key="2">
    <source>
        <dbReference type="EMBL" id="MDQ0443215.1"/>
    </source>
</evidence>
<dbReference type="InterPro" id="IPR021225">
    <property type="entry name" value="Tlde1_dom"/>
</dbReference>
<sequence>MSSIAHARRTRSRRSPLPALACLTALAAAGWTVLNRPHGQDLRLSSALEEAQASANLPARRPRADLAFMFDPAPVLGAATSGGFVRDLPVLALNTMVPDLRPSLVAEASPPPAAPAMTPAAAPVQPRRVASAEPTLVPLPVRRPAGLAEAVRMAAPASAAPVRVAARRALPATRDVFRAAIAEEPSFLERLFGGGAADAPGQTGGQSGTRALAYANPDSVAAPRPRLGPSATESLSEGVAVYDISASTVTLPSGEVLEAHSGYGDLMDDPRYVHVRMRGATPPGTYDMTERGTLFHGVRAIRLNPIGGSSAIHGRDGILAHTYMLRAQPGASNGCVVFRDYDRFLRAFLRGEVRRLVVVAGNRSARIDLASRSGR</sequence>
<feature type="domain" description="Tlde1" evidence="1">
    <location>
        <begin position="256"/>
        <end position="361"/>
    </location>
</feature>
<dbReference type="EMBL" id="JAUSVV010000005">
    <property type="protein sequence ID" value="MDQ0443215.1"/>
    <property type="molecule type" value="Genomic_DNA"/>
</dbReference>
<keyword evidence="3" id="KW-1185">Reference proteome</keyword>